<feature type="non-terminal residue" evidence="3">
    <location>
        <position position="274"/>
    </location>
</feature>
<keyword evidence="4" id="KW-1185">Reference proteome</keyword>
<keyword evidence="2" id="KW-0067">ATP-binding</keyword>
<organism evidence="3 4">
    <name type="scientific">Pseudonocardia benzenivorans</name>
    <dbReference type="NCBI Taxonomy" id="228005"/>
    <lineage>
        <taxon>Bacteria</taxon>
        <taxon>Bacillati</taxon>
        <taxon>Actinomycetota</taxon>
        <taxon>Actinomycetes</taxon>
        <taxon>Pseudonocardiales</taxon>
        <taxon>Pseudonocardiaceae</taxon>
        <taxon>Pseudonocardia</taxon>
    </lineage>
</organism>
<dbReference type="PANTHER" id="PTHR16305">
    <property type="entry name" value="TESTICULAR SOLUBLE ADENYLYL CYCLASE"/>
    <property type="match status" value="1"/>
</dbReference>
<feature type="non-terminal residue" evidence="3">
    <location>
        <position position="1"/>
    </location>
</feature>
<evidence type="ECO:0000313" key="3">
    <source>
        <dbReference type="EMBL" id="MFD1237973.1"/>
    </source>
</evidence>
<name>A0ABW3VTF6_9PSEU</name>
<reference evidence="4" key="1">
    <citation type="journal article" date="2019" name="Int. J. Syst. Evol. Microbiol.">
        <title>The Global Catalogue of Microorganisms (GCM) 10K type strain sequencing project: providing services to taxonomists for standard genome sequencing and annotation.</title>
        <authorList>
            <consortium name="The Broad Institute Genomics Platform"/>
            <consortium name="The Broad Institute Genome Sequencing Center for Infectious Disease"/>
            <person name="Wu L."/>
            <person name="Ma J."/>
        </authorList>
    </citation>
    <scope>NUCLEOTIDE SEQUENCE [LARGE SCALE GENOMIC DNA]</scope>
    <source>
        <strain evidence="4">CCUG 49018</strain>
    </source>
</reference>
<dbReference type="EMBL" id="JBHTMB010000323">
    <property type="protein sequence ID" value="MFD1237973.1"/>
    <property type="molecule type" value="Genomic_DNA"/>
</dbReference>
<evidence type="ECO:0000256" key="1">
    <source>
        <dbReference type="ARBA" id="ARBA00022741"/>
    </source>
</evidence>
<gene>
    <name evidence="3" type="ORF">ACFQ34_32210</name>
</gene>
<comment type="caution">
    <text evidence="3">The sequence shown here is derived from an EMBL/GenBank/DDBJ whole genome shotgun (WGS) entry which is preliminary data.</text>
</comment>
<evidence type="ECO:0000256" key="2">
    <source>
        <dbReference type="ARBA" id="ARBA00022840"/>
    </source>
</evidence>
<sequence length="274" mass="28123">PLTGLDADGVAAVMAVVAGPVPDAELASAVHALCGGNPFFVREVTRLLVASGSWSAVAVAEGHAVPAAVRDALRMRLALLSPECVGLLELAAVAGLDIDAALLAEVGPDDLMAVSVLLEEAEHARVLVATDRRWRFAHDLYRETVLADVAPARRAELHGVLGGALLALSAGGADPAAVGGAARLAAHFVAAGPAAAQQALHWSVLAAQEATARLGHSDAARHYTTALGLLRDVEADPARRVELLLGLADARARAGEPDATREAYLRAAALARRC</sequence>
<proteinExistence type="predicted"/>
<dbReference type="Proteomes" id="UP001597182">
    <property type="component" value="Unassembled WGS sequence"/>
</dbReference>
<protein>
    <submittedName>
        <fullName evidence="3">Uncharacterized protein</fullName>
    </submittedName>
</protein>
<keyword evidence="1" id="KW-0547">Nucleotide-binding</keyword>
<accession>A0ABW3VTF6</accession>
<evidence type="ECO:0000313" key="4">
    <source>
        <dbReference type="Proteomes" id="UP001597182"/>
    </source>
</evidence>
<dbReference type="PANTHER" id="PTHR16305:SF35">
    <property type="entry name" value="TRANSCRIPTIONAL ACTIVATOR DOMAIN"/>
    <property type="match status" value="1"/>
</dbReference>